<evidence type="ECO:0000256" key="2">
    <source>
        <dbReference type="ARBA" id="ARBA00023125"/>
    </source>
</evidence>
<keyword evidence="6" id="KW-1185">Reference proteome</keyword>
<dbReference type="PRINTS" id="PR00037">
    <property type="entry name" value="HTHLACR"/>
</dbReference>
<dbReference type="InterPro" id="IPR036388">
    <property type="entry name" value="WH-like_DNA-bd_sf"/>
</dbReference>
<gene>
    <name evidence="5" type="ORF">D6B99_14320</name>
</gene>
<dbReference type="PROSITE" id="PS51000">
    <property type="entry name" value="HTH_DEOR_2"/>
    <property type="match status" value="1"/>
</dbReference>
<dbReference type="EMBL" id="CP032489">
    <property type="protein sequence ID" value="AYD48673.1"/>
    <property type="molecule type" value="Genomic_DNA"/>
</dbReference>
<dbReference type="InterPro" id="IPR001034">
    <property type="entry name" value="DeoR_HTH"/>
</dbReference>
<dbReference type="SUPFAM" id="SSF100950">
    <property type="entry name" value="NagB/RpiA/CoA transferase-like"/>
    <property type="match status" value="1"/>
</dbReference>
<dbReference type="OrthoDB" id="9798651at2"/>
<dbReference type="SMART" id="SM00420">
    <property type="entry name" value="HTH_DEOR"/>
    <property type="match status" value="1"/>
</dbReference>
<name>A0A386HSA2_9BACT</name>
<evidence type="ECO:0000259" key="4">
    <source>
        <dbReference type="PROSITE" id="PS51000"/>
    </source>
</evidence>
<dbReference type="InterPro" id="IPR037171">
    <property type="entry name" value="NagB/RpiA_transferase-like"/>
</dbReference>
<keyword evidence="3" id="KW-0804">Transcription</keyword>
<evidence type="ECO:0000313" key="5">
    <source>
        <dbReference type="EMBL" id="AYD48673.1"/>
    </source>
</evidence>
<dbReference type="GO" id="GO:0003677">
    <property type="term" value="F:DNA binding"/>
    <property type="evidence" value="ECO:0007669"/>
    <property type="project" value="UniProtKB-KW"/>
</dbReference>
<dbReference type="InterPro" id="IPR014036">
    <property type="entry name" value="DeoR-like_C"/>
</dbReference>
<protein>
    <submittedName>
        <fullName evidence="5">DeoR/GlpR transcriptional regulator</fullName>
    </submittedName>
</protein>
<proteinExistence type="predicted"/>
<dbReference type="InterPro" id="IPR018356">
    <property type="entry name" value="Tscrpt_reg_HTH_DeoR_CS"/>
</dbReference>
<dbReference type="Pfam" id="PF00455">
    <property type="entry name" value="DeoRC"/>
    <property type="match status" value="1"/>
</dbReference>
<dbReference type="GO" id="GO:0003700">
    <property type="term" value="F:DNA-binding transcription factor activity"/>
    <property type="evidence" value="ECO:0007669"/>
    <property type="project" value="InterPro"/>
</dbReference>
<dbReference type="SUPFAM" id="SSF46785">
    <property type="entry name" value="Winged helix' DNA-binding domain"/>
    <property type="match status" value="1"/>
</dbReference>
<keyword evidence="2" id="KW-0238">DNA-binding</keyword>
<dbReference type="InterPro" id="IPR036390">
    <property type="entry name" value="WH_DNA-bd_sf"/>
</dbReference>
<dbReference type="Gene3D" id="1.10.10.10">
    <property type="entry name" value="Winged helix-like DNA-binding domain superfamily/Winged helix DNA-binding domain"/>
    <property type="match status" value="1"/>
</dbReference>
<dbReference type="Pfam" id="PF08220">
    <property type="entry name" value="HTH_DeoR"/>
    <property type="match status" value="1"/>
</dbReference>
<dbReference type="KEGG" id="ark:D6B99_14320"/>
<feature type="domain" description="HTH deoR-type" evidence="4">
    <location>
        <begin position="3"/>
        <end position="58"/>
    </location>
</feature>
<dbReference type="Proteomes" id="UP000266118">
    <property type="component" value="Chromosome"/>
</dbReference>
<dbReference type="PANTHER" id="PTHR30363">
    <property type="entry name" value="HTH-TYPE TRANSCRIPTIONAL REGULATOR SRLR-RELATED"/>
    <property type="match status" value="1"/>
</dbReference>
<dbReference type="AlphaFoldDB" id="A0A386HSA2"/>
<evidence type="ECO:0000256" key="1">
    <source>
        <dbReference type="ARBA" id="ARBA00023015"/>
    </source>
</evidence>
<dbReference type="SMART" id="SM01134">
    <property type="entry name" value="DeoRC"/>
    <property type="match status" value="1"/>
</dbReference>
<dbReference type="InterPro" id="IPR050313">
    <property type="entry name" value="Carb_Metab_HTH_regulators"/>
</dbReference>
<organism evidence="5 6">
    <name type="scientific">Arachidicoccus soli</name>
    <dbReference type="NCBI Taxonomy" id="2341117"/>
    <lineage>
        <taxon>Bacteria</taxon>
        <taxon>Pseudomonadati</taxon>
        <taxon>Bacteroidota</taxon>
        <taxon>Chitinophagia</taxon>
        <taxon>Chitinophagales</taxon>
        <taxon>Chitinophagaceae</taxon>
        <taxon>Arachidicoccus</taxon>
    </lineage>
</organism>
<sequence length="248" mass="27524">MLKKERQAYIIQQINRHNKVLSSDLSNELLVSEDTIRRDLLELDRFGKLTKVHGGALSKSSHFTIQNNIVYSLNEKKVIARKAATLVKDGMFVVLSGGTTIRELIKALPAELNATFITPSIPTALELMEHPNIEVIFVGNKLSKSAQIAVGSEVTTMLNNVRADLCFLGTNSIDIKGGVTDLDWEVIEVKRAMIACSKTVVSLTISEKLDTIQHLKVCNIAAIDVLVTELDTTHQLLKKYKESMRIIL</sequence>
<accession>A0A386HSA2</accession>
<dbReference type="RefSeq" id="WP_119989650.1">
    <property type="nucleotide sequence ID" value="NZ_CP032489.1"/>
</dbReference>
<evidence type="ECO:0000313" key="6">
    <source>
        <dbReference type="Proteomes" id="UP000266118"/>
    </source>
</evidence>
<dbReference type="PANTHER" id="PTHR30363:SF44">
    <property type="entry name" value="AGA OPERON TRANSCRIPTIONAL REPRESSOR-RELATED"/>
    <property type="match status" value="1"/>
</dbReference>
<reference evidence="5 6" key="1">
    <citation type="submission" date="2018-09" db="EMBL/GenBank/DDBJ databases">
        <title>Arachidicoccus sp. nov., a bacterium isolated from soil.</title>
        <authorList>
            <person name="Weon H.-Y."/>
            <person name="Kwon S.-W."/>
            <person name="Lee S.A."/>
        </authorList>
    </citation>
    <scope>NUCLEOTIDE SEQUENCE [LARGE SCALE GENOMIC DNA]</scope>
    <source>
        <strain evidence="5 6">KIS59-12</strain>
    </source>
</reference>
<keyword evidence="1" id="KW-0805">Transcription regulation</keyword>
<dbReference type="PROSITE" id="PS00894">
    <property type="entry name" value="HTH_DEOR_1"/>
    <property type="match status" value="1"/>
</dbReference>
<dbReference type="Gene3D" id="3.40.50.1360">
    <property type="match status" value="1"/>
</dbReference>
<evidence type="ECO:0000256" key="3">
    <source>
        <dbReference type="ARBA" id="ARBA00023163"/>
    </source>
</evidence>